<gene>
    <name evidence="13" type="ORF">HINF_LOCUS15091</name>
    <name evidence="14" type="ORF">HINF_LOCUS2004</name>
</gene>
<dbReference type="InterPro" id="IPR027925">
    <property type="entry name" value="MCM_N"/>
</dbReference>
<dbReference type="PRINTS" id="PR01657">
    <property type="entry name" value="MCMFAMILY"/>
</dbReference>
<evidence type="ECO:0000256" key="2">
    <source>
        <dbReference type="ARBA" id="ARBA00008010"/>
    </source>
</evidence>
<dbReference type="InterPro" id="IPR033762">
    <property type="entry name" value="MCM_OB"/>
</dbReference>
<reference evidence="14 15" key="2">
    <citation type="submission" date="2024-07" db="EMBL/GenBank/DDBJ databases">
        <authorList>
            <person name="Akdeniz Z."/>
        </authorList>
    </citation>
    <scope>NUCLEOTIDE SEQUENCE [LARGE SCALE GENOMIC DNA]</scope>
</reference>
<dbReference type="Pfam" id="PF17207">
    <property type="entry name" value="MCM_OB"/>
    <property type="match status" value="1"/>
</dbReference>
<dbReference type="GO" id="GO:0003697">
    <property type="term" value="F:single-stranded DNA binding"/>
    <property type="evidence" value="ECO:0007669"/>
    <property type="project" value="TreeGrafter"/>
</dbReference>
<keyword evidence="8 11" id="KW-0067">ATP-binding</keyword>
<evidence type="ECO:0000256" key="1">
    <source>
        <dbReference type="ARBA" id="ARBA00004123"/>
    </source>
</evidence>
<evidence type="ECO:0000259" key="12">
    <source>
        <dbReference type="PROSITE" id="PS50051"/>
    </source>
</evidence>
<keyword evidence="4" id="KW-0235">DNA replication</keyword>
<dbReference type="GO" id="GO:0042555">
    <property type="term" value="C:MCM complex"/>
    <property type="evidence" value="ECO:0007669"/>
    <property type="project" value="TreeGrafter"/>
</dbReference>
<keyword evidence="10" id="KW-0539">Nucleus</keyword>
<dbReference type="AlphaFoldDB" id="A0AA86TSW4"/>
<evidence type="ECO:0000256" key="10">
    <source>
        <dbReference type="ARBA" id="ARBA00023242"/>
    </source>
</evidence>
<dbReference type="Gene3D" id="2.40.50.140">
    <property type="entry name" value="Nucleic acid-binding proteins"/>
    <property type="match status" value="1"/>
</dbReference>
<dbReference type="GO" id="GO:0005524">
    <property type="term" value="F:ATP binding"/>
    <property type="evidence" value="ECO:0007669"/>
    <property type="project" value="UniProtKB-KW"/>
</dbReference>
<dbReference type="InterPro" id="IPR027417">
    <property type="entry name" value="P-loop_NTPase"/>
</dbReference>
<dbReference type="Gene3D" id="3.30.1640.10">
    <property type="entry name" value="mini-chromosome maintenance (MCM) complex, chain A, domain 1"/>
    <property type="match status" value="1"/>
</dbReference>
<keyword evidence="6" id="KW-0378">Hydrolase</keyword>
<comment type="caution">
    <text evidence="13">The sequence shown here is derived from an EMBL/GenBank/DDBJ whole genome shotgun (WGS) entry which is preliminary data.</text>
</comment>
<dbReference type="InterPro" id="IPR031327">
    <property type="entry name" value="MCM"/>
</dbReference>
<dbReference type="GO" id="GO:0005634">
    <property type="term" value="C:nucleus"/>
    <property type="evidence" value="ECO:0007669"/>
    <property type="project" value="UniProtKB-SubCell"/>
</dbReference>
<evidence type="ECO:0000256" key="5">
    <source>
        <dbReference type="ARBA" id="ARBA00022741"/>
    </source>
</evidence>
<evidence type="ECO:0000256" key="11">
    <source>
        <dbReference type="RuleBase" id="RU004070"/>
    </source>
</evidence>
<protein>
    <recommendedName>
        <fullName evidence="3">DNA helicase</fullName>
        <ecNumber evidence="3">3.6.4.12</ecNumber>
    </recommendedName>
</protein>
<dbReference type="EC" id="3.6.4.12" evidence="3"/>
<keyword evidence="5 11" id="KW-0547">Nucleotide-binding</keyword>
<dbReference type="EMBL" id="CAXDID020000003">
    <property type="protein sequence ID" value="CAL5972636.1"/>
    <property type="molecule type" value="Genomic_DNA"/>
</dbReference>
<dbReference type="Gene3D" id="2.20.28.10">
    <property type="match status" value="1"/>
</dbReference>
<accession>A0AA86TSW4</accession>
<evidence type="ECO:0000256" key="8">
    <source>
        <dbReference type="ARBA" id="ARBA00022840"/>
    </source>
</evidence>
<evidence type="ECO:0000256" key="9">
    <source>
        <dbReference type="ARBA" id="ARBA00023125"/>
    </source>
</evidence>
<dbReference type="GO" id="GO:1990518">
    <property type="term" value="F:single-stranded 3'-5' DNA helicase activity"/>
    <property type="evidence" value="ECO:0007669"/>
    <property type="project" value="TreeGrafter"/>
</dbReference>
<dbReference type="PROSITE" id="PS50051">
    <property type="entry name" value="MCM_2"/>
    <property type="match status" value="1"/>
</dbReference>
<evidence type="ECO:0000313" key="13">
    <source>
        <dbReference type="EMBL" id="CAI9927446.1"/>
    </source>
</evidence>
<comment type="similarity">
    <text evidence="2 11">Belongs to the MCM family.</text>
</comment>
<evidence type="ECO:0000256" key="3">
    <source>
        <dbReference type="ARBA" id="ARBA00012551"/>
    </source>
</evidence>
<evidence type="ECO:0000313" key="14">
    <source>
        <dbReference type="EMBL" id="CAL5972636.1"/>
    </source>
</evidence>
<evidence type="ECO:0000256" key="7">
    <source>
        <dbReference type="ARBA" id="ARBA00022806"/>
    </source>
</evidence>
<reference evidence="13" key="1">
    <citation type="submission" date="2023-06" db="EMBL/GenBank/DDBJ databases">
        <authorList>
            <person name="Kurt Z."/>
        </authorList>
    </citation>
    <scope>NUCLEOTIDE SEQUENCE</scope>
</reference>
<sequence>MQESWYFDQSIATIEQAFKQFLQEYGRQNEQEASFYMSKLAQIIQESNSKSVTLSINTSHLLETPCIQNLAVQILDKLTLYMPALQNAARSLLPELNFDANMFVNIEFENPLTITDLASTRAENIGRFTKLDGTVIRTYMTLPELIRGAFKCQMCGNIIGDVVQHYGYTEPVCMTCKSTSFDLLQDKSVYCNFQKIRLQDDSSGQAHIIDVVLRNEQCGCLKPGDPVSLNGCLIPIPQFKQRKRTNQIAREVQAGFAINGQQPTQINQRMNRQRDDQPSMVQDKSKVPQTLSFGMNFLVNSIEKKAEQIPGEVEIVIEKLKQHQDQFIQSFAPFIFGLTELKTAVLLQLIGGVEKTTQENLSIRSDLNVLLVGDPAVAKSSLLKYASKFSDRGIFTSGKSASVAGLTAAIVQDENGDYGVEAGAILRANGGICCIDEFEKISQADQSALHEVMEQQSVSLSKAGVQATLKAKTPVLAAMNPINGRYDAMRSLRQNINITPAILSRFDLVFVIKDEIDERIDQSIARRILDTADGITQKVSFTENEIKMVLKIAKQNKPIISIEAQNSLRTIWTSLRQSDLQLSGMKNYRITVRQLESLIRLSEAYAKLEFSETVTPQHVIKAQKLLEQTQIKIHSEKEVYAVNENVEPRIEASDDLSGQQVDEERIVEIPSEDIKKLAIIVKYTMMSQGEISFTKETFVELAAINLSFQQYQLSDQEVRRICESVLTRMVEEKSWVNPMDNDPAKYVFTHLSPDV</sequence>
<dbReference type="Pfam" id="PF17855">
    <property type="entry name" value="MCM_lid"/>
    <property type="match status" value="1"/>
</dbReference>
<organism evidence="13">
    <name type="scientific">Hexamita inflata</name>
    <dbReference type="NCBI Taxonomy" id="28002"/>
    <lineage>
        <taxon>Eukaryota</taxon>
        <taxon>Metamonada</taxon>
        <taxon>Diplomonadida</taxon>
        <taxon>Hexamitidae</taxon>
        <taxon>Hexamitinae</taxon>
        <taxon>Hexamita</taxon>
    </lineage>
</organism>
<keyword evidence="7" id="KW-0347">Helicase</keyword>
<dbReference type="GO" id="GO:0016787">
    <property type="term" value="F:hydrolase activity"/>
    <property type="evidence" value="ECO:0007669"/>
    <property type="project" value="UniProtKB-KW"/>
</dbReference>
<dbReference type="Pfam" id="PF14551">
    <property type="entry name" value="MCM_N"/>
    <property type="match status" value="1"/>
</dbReference>
<feature type="domain" description="MCM C-terminal AAA(+) ATPase" evidence="12">
    <location>
        <begin position="323"/>
        <end position="528"/>
    </location>
</feature>
<name>A0AA86TSW4_9EUKA</name>
<dbReference type="EMBL" id="CATOUU010000380">
    <property type="protein sequence ID" value="CAI9927446.1"/>
    <property type="molecule type" value="Genomic_DNA"/>
</dbReference>
<evidence type="ECO:0000256" key="6">
    <source>
        <dbReference type="ARBA" id="ARBA00022801"/>
    </source>
</evidence>
<dbReference type="InterPro" id="IPR012340">
    <property type="entry name" value="NA-bd_OB-fold"/>
</dbReference>
<keyword evidence="9 11" id="KW-0238">DNA-binding</keyword>
<evidence type="ECO:0000256" key="4">
    <source>
        <dbReference type="ARBA" id="ARBA00022705"/>
    </source>
</evidence>
<proteinExistence type="inferred from homology"/>
<keyword evidence="15" id="KW-1185">Reference proteome</keyword>
<dbReference type="SUPFAM" id="SSF52540">
    <property type="entry name" value="P-loop containing nucleoside triphosphate hydrolases"/>
    <property type="match status" value="1"/>
</dbReference>
<dbReference type="FunFam" id="2.20.28.10:FF:000003">
    <property type="entry name" value="DNA helicase"/>
    <property type="match status" value="1"/>
</dbReference>
<dbReference type="GO" id="GO:0000727">
    <property type="term" value="P:double-strand break repair via break-induced replication"/>
    <property type="evidence" value="ECO:0007669"/>
    <property type="project" value="TreeGrafter"/>
</dbReference>
<comment type="subcellular location">
    <subcellularLocation>
        <location evidence="1">Nucleus</location>
    </subcellularLocation>
</comment>
<dbReference type="SMART" id="SM00350">
    <property type="entry name" value="MCM"/>
    <property type="match status" value="1"/>
</dbReference>
<dbReference type="PANTHER" id="PTHR11630:SF43">
    <property type="entry name" value="DNA REPLICATION LICENSING FACTOR MCM6"/>
    <property type="match status" value="1"/>
</dbReference>
<dbReference type="InterPro" id="IPR001208">
    <property type="entry name" value="MCM_dom"/>
</dbReference>
<dbReference type="Proteomes" id="UP001642409">
    <property type="component" value="Unassembled WGS sequence"/>
</dbReference>
<dbReference type="PANTHER" id="PTHR11630">
    <property type="entry name" value="DNA REPLICATION LICENSING FACTOR MCM FAMILY MEMBER"/>
    <property type="match status" value="1"/>
</dbReference>
<dbReference type="FunFam" id="3.40.50.300:FF:002469">
    <property type="entry name" value="Cell division control protein 21"/>
    <property type="match status" value="1"/>
</dbReference>
<dbReference type="Gene3D" id="3.40.50.300">
    <property type="entry name" value="P-loop containing nucleotide triphosphate hydrolases"/>
    <property type="match status" value="1"/>
</dbReference>
<dbReference type="GO" id="GO:1902969">
    <property type="term" value="P:mitotic DNA replication"/>
    <property type="evidence" value="ECO:0007669"/>
    <property type="project" value="TreeGrafter"/>
</dbReference>
<evidence type="ECO:0000313" key="15">
    <source>
        <dbReference type="Proteomes" id="UP001642409"/>
    </source>
</evidence>
<dbReference type="InterPro" id="IPR041562">
    <property type="entry name" value="MCM_lid"/>
</dbReference>
<dbReference type="Pfam" id="PF00493">
    <property type="entry name" value="MCM"/>
    <property type="match status" value="1"/>
</dbReference>
<dbReference type="SUPFAM" id="SSF50249">
    <property type="entry name" value="Nucleic acid-binding proteins"/>
    <property type="match status" value="1"/>
</dbReference>